<gene>
    <name evidence="1" type="ORF">MEDL_62745</name>
</gene>
<dbReference type="EMBL" id="CAJPWZ010003073">
    <property type="protein sequence ID" value="CAG2250964.1"/>
    <property type="molecule type" value="Genomic_DNA"/>
</dbReference>
<name>A0A8S3UZL1_MYTED</name>
<reference evidence="1" key="1">
    <citation type="submission" date="2021-03" db="EMBL/GenBank/DDBJ databases">
        <authorList>
            <person name="Bekaert M."/>
        </authorList>
    </citation>
    <scope>NUCLEOTIDE SEQUENCE</scope>
</reference>
<evidence type="ECO:0000313" key="2">
    <source>
        <dbReference type="Proteomes" id="UP000683360"/>
    </source>
</evidence>
<sequence>MHNSKSVGRRSVKGYMHNSKTVGRRSVKDTCIIVRLWAEKISKGYMHNSKTVGEKISKGYMHNSKTLGREDQYRAAEVEITGNNSPGLWEEKLLNRSSCFWNVLLCLKSLIHLSNTVAKQYLFGPSGILMIYCELYDTVTDTQTGGRGPTGSYDITTKTCNYVHLNIF</sequence>
<comment type="caution">
    <text evidence="1">The sequence shown here is derived from an EMBL/GenBank/DDBJ whole genome shotgun (WGS) entry which is preliminary data.</text>
</comment>
<protein>
    <submittedName>
        <fullName evidence="1">Uncharacterized protein</fullName>
    </submittedName>
</protein>
<keyword evidence="2" id="KW-1185">Reference proteome</keyword>
<proteinExistence type="predicted"/>
<organism evidence="1 2">
    <name type="scientific">Mytilus edulis</name>
    <name type="common">Blue mussel</name>
    <dbReference type="NCBI Taxonomy" id="6550"/>
    <lineage>
        <taxon>Eukaryota</taxon>
        <taxon>Metazoa</taxon>
        <taxon>Spiralia</taxon>
        <taxon>Lophotrochozoa</taxon>
        <taxon>Mollusca</taxon>
        <taxon>Bivalvia</taxon>
        <taxon>Autobranchia</taxon>
        <taxon>Pteriomorphia</taxon>
        <taxon>Mytilida</taxon>
        <taxon>Mytiloidea</taxon>
        <taxon>Mytilidae</taxon>
        <taxon>Mytilinae</taxon>
        <taxon>Mytilus</taxon>
    </lineage>
</organism>
<evidence type="ECO:0000313" key="1">
    <source>
        <dbReference type="EMBL" id="CAG2250964.1"/>
    </source>
</evidence>
<accession>A0A8S3UZL1</accession>
<dbReference type="AlphaFoldDB" id="A0A8S3UZL1"/>
<dbReference type="Proteomes" id="UP000683360">
    <property type="component" value="Unassembled WGS sequence"/>
</dbReference>